<sequence length="234" mass="25953">MVMSLRSHSLVLRVAGGGDRGVLQARRQLGPHHQHCYLFMKAMKDFFTRRSTANSEPPPNQRSPLPRTPVSASGWVRASAPGSRDRHRDQLSGRLKGHMTPSTSNDGALVAHRFIDALHTLSEQLDSATSPAGGLPREATEDVHGAGRQSADNSARHLKKLEALELGEDCFYSLQKARRYLLRYYRLLKLEGGYGSSLNTAKEILAADDAGRRVYHWVRSGPFRELIESPSQTT</sequence>
<proteinExistence type="predicted"/>
<protein>
    <submittedName>
        <fullName evidence="2">Uncharacterized protein</fullName>
    </submittedName>
</protein>
<accession>A0ABR1R9P5</accession>
<organism evidence="2 3">
    <name type="scientific">Apiospora marii</name>
    <dbReference type="NCBI Taxonomy" id="335849"/>
    <lineage>
        <taxon>Eukaryota</taxon>
        <taxon>Fungi</taxon>
        <taxon>Dikarya</taxon>
        <taxon>Ascomycota</taxon>
        <taxon>Pezizomycotina</taxon>
        <taxon>Sordariomycetes</taxon>
        <taxon>Xylariomycetidae</taxon>
        <taxon>Amphisphaeriales</taxon>
        <taxon>Apiosporaceae</taxon>
        <taxon>Apiospora</taxon>
    </lineage>
</organism>
<evidence type="ECO:0000313" key="3">
    <source>
        <dbReference type="Proteomes" id="UP001396898"/>
    </source>
</evidence>
<evidence type="ECO:0000256" key="1">
    <source>
        <dbReference type="SAM" id="MobiDB-lite"/>
    </source>
</evidence>
<dbReference type="Proteomes" id="UP001396898">
    <property type="component" value="Unassembled WGS sequence"/>
</dbReference>
<keyword evidence="3" id="KW-1185">Reference proteome</keyword>
<evidence type="ECO:0000313" key="2">
    <source>
        <dbReference type="EMBL" id="KAK8006088.1"/>
    </source>
</evidence>
<reference evidence="2 3" key="1">
    <citation type="submission" date="2023-01" db="EMBL/GenBank/DDBJ databases">
        <title>Analysis of 21 Apiospora genomes using comparative genomics revels a genus with tremendous synthesis potential of carbohydrate active enzymes and secondary metabolites.</title>
        <authorList>
            <person name="Sorensen T."/>
        </authorList>
    </citation>
    <scope>NUCLEOTIDE SEQUENCE [LARGE SCALE GENOMIC DNA]</scope>
    <source>
        <strain evidence="2 3">CBS 20057</strain>
    </source>
</reference>
<comment type="caution">
    <text evidence="2">The sequence shown here is derived from an EMBL/GenBank/DDBJ whole genome shotgun (WGS) entry which is preliminary data.</text>
</comment>
<dbReference type="EMBL" id="JAQQWI010000017">
    <property type="protein sequence ID" value="KAK8006088.1"/>
    <property type="molecule type" value="Genomic_DNA"/>
</dbReference>
<name>A0ABR1R9P5_9PEZI</name>
<gene>
    <name evidence="2" type="ORF">PG991_012385</name>
</gene>
<feature type="region of interest" description="Disordered" evidence="1">
    <location>
        <begin position="50"/>
        <end position="103"/>
    </location>
</feature>